<keyword evidence="1" id="KW-0812">Transmembrane</keyword>
<evidence type="ECO:0000313" key="3">
    <source>
        <dbReference type="Proteomes" id="UP001143364"/>
    </source>
</evidence>
<organism evidence="2 3">
    <name type="scientific">Methylopila jiangsuensis</name>
    <dbReference type="NCBI Taxonomy" id="586230"/>
    <lineage>
        <taxon>Bacteria</taxon>
        <taxon>Pseudomonadati</taxon>
        <taxon>Pseudomonadota</taxon>
        <taxon>Alphaproteobacteria</taxon>
        <taxon>Hyphomicrobiales</taxon>
        <taxon>Methylopilaceae</taxon>
        <taxon>Methylopila</taxon>
    </lineage>
</organism>
<sequence length="126" mass="12962">MSAVSRSVLTEKRRSQVAVSRLLRFVLAVVLTIGFMGFHAHAEIEVGGSGASHQMVCESGDGDRCPVQAKSGANETCGPTVCAAIPAPEPKTASILSLSGVLALALPDAIARNVVTDRATPPPRGV</sequence>
<keyword evidence="1" id="KW-0472">Membrane</keyword>
<keyword evidence="3" id="KW-1185">Reference proteome</keyword>
<name>A0A9W6N4S4_9HYPH</name>
<reference evidence="2" key="2">
    <citation type="submission" date="2023-01" db="EMBL/GenBank/DDBJ databases">
        <authorList>
            <person name="Sun Q."/>
            <person name="Evtushenko L."/>
        </authorList>
    </citation>
    <scope>NUCLEOTIDE SEQUENCE</scope>
    <source>
        <strain evidence="2">VKM B-2555</strain>
    </source>
</reference>
<protein>
    <recommendedName>
        <fullName evidence="4">DUF2946 domain-containing protein</fullName>
    </recommendedName>
</protein>
<accession>A0A9W6N4S4</accession>
<gene>
    <name evidence="2" type="ORF">GCM10008171_28920</name>
</gene>
<dbReference type="EMBL" id="BSFK01000016">
    <property type="protein sequence ID" value="GLK77638.1"/>
    <property type="molecule type" value="Genomic_DNA"/>
</dbReference>
<dbReference type="RefSeq" id="WP_271205479.1">
    <property type="nucleotide sequence ID" value="NZ_BSFK01000016.1"/>
</dbReference>
<dbReference type="Proteomes" id="UP001143364">
    <property type="component" value="Unassembled WGS sequence"/>
</dbReference>
<reference evidence="2" key="1">
    <citation type="journal article" date="2014" name="Int. J. Syst. Evol. Microbiol.">
        <title>Complete genome sequence of Corynebacterium casei LMG S-19264T (=DSM 44701T), isolated from a smear-ripened cheese.</title>
        <authorList>
            <consortium name="US DOE Joint Genome Institute (JGI-PGF)"/>
            <person name="Walter F."/>
            <person name="Albersmeier A."/>
            <person name="Kalinowski J."/>
            <person name="Ruckert C."/>
        </authorList>
    </citation>
    <scope>NUCLEOTIDE SEQUENCE</scope>
    <source>
        <strain evidence="2">VKM B-2555</strain>
    </source>
</reference>
<evidence type="ECO:0000256" key="1">
    <source>
        <dbReference type="SAM" id="Phobius"/>
    </source>
</evidence>
<proteinExistence type="predicted"/>
<feature type="transmembrane region" description="Helical" evidence="1">
    <location>
        <begin position="21"/>
        <end position="40"/>
    </location>
</feature>
<comment type="caution">
    <text evidence="2">The sequence shown here is derived from an EMBL/GenBank/DDBJ whole genome shotgun (WGS) entry which is preliminary data.</text>
</comment>
<dbReference type="AlphaFoldDB" id="A0A9W6N4S4"/>
<evidence type="ECO:0008006" key="4">
    <source>
        <dbReference type="Google" id="ProtNLM"/>
    </source>
</evidence>
<evidence type="ECO:0000313" key="2">
    <source>
        <dbReference type="EMBL" id="GLK77638.1"/>
    </source>
</evidence>
<keyword evidence="1" id="KW-1133">Transmembrane helix</keyword>